<dbReference type="PANTHER" id="PTHR48081">
    <property type="entry name" value="AB HYDROLASE SUPERFAMILY PROTEIN C4A8.06C"/>
    <property type="match status" value="1"/>
</dbReference>
<accession>A0A1M5TWY1</accession>
<evidence type="ECO:0000256" key="1">
    <source>
        <dbReference type="ARBA" id="ARBA00022801"/>
    </source>
</evidence>
<evidence type="ECO:0000313" key="4">
    <source>
        <dbReference type="Proteomes" id="UP000183995"/>
    </source>
</evidence>
<reference evidence="3 4" key="1">
    <citation type="submission" date="2016-11" db="EMBL/GenBank/DDBJ databases">
        <authorList>
            <person name="Jaros S."/>
            <person name="Januszkiewicz K."/>
            <person name="Wedrychowicz H."/>
        </authorList>
    </citation>
    <scope>NUCLEOTIDE SEQUENCE [LARGE SCALE GENOMIC DNA]</scope>
    <source>
        <strain evidence="3 4">DSM 10068</strain>
    </source>
</reference>
<organism evidence="3 4">
    <name type="scientific">Sporobacter termitidis DSM 10068</name>
    <dbReference type="NCBI Taxonomy" id="1123282"/>
    <lineage>
        <taxon>Bacteria</taxon>
        <taxon>Bacillati</taxon>
        <taxon>Bacillota</taxon>
        <taxon>Clostridia</taxon>
        <taxon>Eubacteriales</taxon>
        <taxon>Oscillospiraceae</taxon>
        <taxon>Sporobacter</taxon>
    </lineage>
</organism>
<gene>
    <name evidence="3" type="ORF">SAMN02745823_00251</name>
</gene>
<evidence type="ECO:0000313" key="3">
    <source>
        <dbReference type="EMBL" id="SHH54893.1"/>
    </source>
</evidence>
<dbReference type="SMR" id="A0A1M5TWY1"/>
<dbReference type="SUPFAM" id="SSF53474">
    <property type="entry name" value="alpha/beta-Hydrolases"/>
    <property type="match status" value="1"/>
</dbReference>
<evidence type="ECO:0000259" key="2">
    <source>
        <dbReference type="Pfam" id="PF20434"/>
    </source>
</evidence>
<dbReference type="STRING" id="1123282.SAMN02745823_00251"/>
<dbReference type="InterPro" id="IPR049492">
    <property type="entry name" value="BD-FAE-like_dom"/>
</dbReference>
<sequence>MFGRFAALKNDTSALRRKFLDCPYGEDHKQSLDIYLPDEGDGPFPAVFFLHGGGWTAGNKKDAQILPFMSGVQRGYAVVGLGYRLVPHIRYPDNLFDVKAALRWVAENAASYLIDPDHVALTGASAGAHLAMMAAFTQGQAAFEGAPLSKTCTVRAVVDQYGPTDFLRQAAQYDASGYTRMRAPDDTSPESVDELLGVPLKSVPNLACFVNPLDNVHPGIPPVLIQHGRYDPCIPYQQATELYEKIVRTAGEGNAVLDISETYTHADPGYADPESVGRTFAFLDGHLKNNKKKL</sequence>
<proteinExistence type="predicted"/>
<dbReference type="AlphaFoldDB" id="A0A1M5TWY1"/>
<dbReference type="Pfam" id="PF20434">
    <property type="entry name" value="BD-FAE"/>
    <property type="match status" value="1"/>
</dbReference>
<dbReference type="RefSeq" id="WP_073075820.1">
    <property type="nucleotide sequence ID" value="NZ_FQXV01000001.1"/>
</dbReference>
<dbReference type="InterPro" id="IPR029058">
    <property type="entry name" value="AB_hydrolase_fold"/>
</dbReference>
<protein>
    <submittedName>
        <fullName evidence="3">Acetyl esterase/lipase</fullName>
    </submittedName>
</protein>
<name>A0A1M5TWY1_9FIRM</name>
<dbReference type="EMBL" id="FQXV01000001">
    <property type="protein sequence ID" value="SHH54893.1"/>
    <property type="molecule type" value="Genomic_DNA"/>
</dbReference>
<keyword evidence="4" id="KW-1185">Reference proteome</keyword>
<dbReference type="Proteomes" id="UP000183995">
    <property type="component" value="Unassembled WGS sequence"/>
</dbReference>
<keyword evidence="1" id="KW-0378">Hydrolase</keyword>
<dbReference type="Gene3D" id="3.40.50.1820">
    <property type="entry name" value="alpha/beta hydrolase"/>
    <property type="match status" value="1"/>
</dbReference>
<dbReference type="PANTHER" id="PTHR48081:SF13">
    <property type="entry name" value="ALPHA_BETA HYDROLASE"/>
    <property type="match status" value="1"/>
</dbReference>
<feature type="domain" description="BD-FAE-like" evidence="2">
    <location>
        <begin position="32"/>
        <end position="245"/>
    </location>
</feature>
<dbReference type="OrthoDB" id="24847at2"/>
<dbReference type="InterPro" id="IPR050300">
    <property type="entry name" value="GDXG_lipolytic_enzyme"/>
</dbReference>
<dbReference type="GO" id="GO:0016787">
    <property type="term" value="F:hydrolase activity"/>
    <property type="evidence" value="ECO:0007669"/>
    <property type="project" value="UniProtKB-KW"/>
</dbReference>